<organism evidence="2">
    <name type="scientific">viral metagenome</name>
    <dbReference type="NCBI Taxonomy" id="1070528"/>
    <lineage>
        <taxon>unclassified sequences</taxon>
        <taxon>metagenomes</taxon>
        <taxon>organismal metagenomes</taxon>
    </lineage>
</organism>
<dbReference type="EMBL" id="MN740043">
    <property type="protein sequence ID" value="QHT85604.1"/>
    <property type="molecule type" value="Genomic_DNA"/>
</dbReference>
<accession>A0A6C0HYE4</accession>
<evidence type="ECO:0000313" key="2">
    <source>
        <dbReference type="EMBL" id="QHT85604.1"/>
    </source>
</evidence>
<dbReference type="AlphaFoldDB" id="A0A6C0HYE4"/>
<protein>
    <submittedName>
        <fullName evidence="2">Uncharacterized protein</fullName>
    </submittedName>
</protein>
<name>A0A6C0HYE4_9ZZZZ</name>
<keyword evidence="1" id="KW-0812">Transmembrane</keyword>
<feature type="transmembrane region" description="Helical" evidence="1">
    <location>
        <begin position="6"/>
        <end position="27"/>
    </location>
</feature>
<evidence type="ECO:0000256" key="1">
    <source>
        <dbReference type="SAM" id="Phobius"/>
    </source>
</evidence>
<reference evidence="2" key="1">
    <citation type="journal article" date="2020" name="Nature">
        <title>Giant virus diversity and host interactions through global metagenomics.</title>
        <authorList>
            <person name="Schulz F."/>
            <person name="Roux S."/>
            <person name="Paez-Espino D."/>
            <person name="Jungbluth S."/>
            <person name="Walsh D.A."/>
            <person name="Denef V.J."/>
            <person name="McMahon K.D."/>
            <person name="Konstantinidis K.T."/>
            <person name="Eloe-Fadrosh E.A."/>
            <person name="Kyrpides N.C."/>
            <person name="Woyke T."/>
        </authorList>
    </citation>
    <scope>NUCLEOTIDE SEQUENCE</scope>
    <source>
        <strain evidence="2">GVMAG-M-3300023184-182</strain>
    </source>
</reference>
<sequence length="52" mass="6082">MKEKIFIGIIGGISIIATSIPIYNYYILPVIRHKEMMDKIDGFDKRLKKLEK</sequence>
<keyword evidence="1" id="KW-0472">Membrane</keyword>
<keyword evidence="1" id="KW-1133">Transmembrane helix</keyword>
<proteinExistence type="predicted"/>